<feature type="region of interest" description="Disordered" evidence="1">
    <location>
        <begin position="1"/>
        <end position="20"/>
    </location>
</feature>
<comment type="caution">
    <text evidence="2">The sequence shown here is derived from an EMBL/GenBank/DDBJ whole genome shotgun (WGS) entry which is preliminary data.</text>
</comment>
<feature type="compositionally biased region" description="Basic and acidic residues" evidence="1">
    <location>
        <begin position="48"/>
        <end position="60"/>
    </location>
</feature>
<dbReference type="Proteomes" id="UP000317422">
    <property type="component" value="Unassembled WGS sequence"/>
</dbReference>
<sequence>MRDNRSHGCPGSNVASQPVPWALPIRVFRNQEIGPGQNRETPGGTDTPENRGVRPDRPDLWEPPGMAYPPSGAA</sequence>
<gene>
    <name evidence="2" type="ORF">FHX37_2340</name>
</gene>
<accession>A0A543NKI7</accession>
<protein>
    <submittedName>
        <fullName evidence="2">Uncharacterized protein</fullName>
    </submittedName>
</protein>
<evidence type="ECO:0000256" key="1">
    <source>
        <dbReference type="SAM" id="MobiDB-lite"/>
    </source>
</evidence>
<keyword evidence="3" id="KW-1185">Reference proteome</keyword>
<proteinExistence type="predicted"/>
<reference evidence="2 3" key="1">
    <citation type="submission" date="2019-06" db="EMBL/GenBank/DDBJ databases">
        <title>Sequencing the genomes of 1000 actinobacteria strains.</title>
        <authorList>
            <person name="Klenk H.-P."/>
        </authorList>
    </citation>
    <scope>NUCLEOTIDE SEQUENCE [LARGE SCALE GENOMIC DNA]</scope>
    <source>
        <strain evidence="2 3">DSM 45015</strain>
    </source>
</reference>
<dbReference type="EMBL" id="VFQC01000001">
    <property type="protein sequence ID" value="TQN32383.1"/>
    <property type="molecule type" value="Genomic_DNA"/>
</dbReference>
<dbReference type="AlphaFoldDB" id="A0A543NKI7"/>
<name>A0A543NKI7_9ACTN</name>
<feature type="region of interest" description="Disordered" evidence="1">
    <location>
        <begin position="28"/>
        <end position="74"/>
    </location>
</feature>
<evidence type="ECO:0000313" key="3">
    <source>
        <dbReference type="Proteomes" id="UP000317422"/>
    </source>
</evidence>
<organism evidence="2 3">
    <name type="scientific">Haloactinospora alba</name>
    <dbReference type="NCBI Taxonomy" id="405555"/>
    <lineage>
        <taxon>Bacteria</taxon>
        <taxon>Bacillati</taxon>
        <taxon>Actinomycetota</taxon>
        <taxon>Actinomycetes</taxon>
        <taxon>Streptosporangiales</taxon>
        <taxon>Nocardiopsidaceae</taxon>
        <taxon>Haloactinospora</taxon>
    </lineage>
</organism>
<evidence type="ECO:0000313" key="2">
    <source>
        <dbReference type="EMBL" id="TQN32383.1"/>
    </source>
</evidence>